<dbReference type="OrthoDB" id="3769400at2"/>
<dbReference type="Proteomes" id="UP000295198">
    <property type="component" value="Unassembled WGS sequence"/>
</dbReference>
<comment type="caution">
    <text evidence="3">The sequence shown here is derived from an EMBL/GenBank/DDBJ whole genome shotgun (WGS) entry which is preliminary data.</text>
</comment>
<evidence type="ECO:0000313" key="4">
    <source>
        <dbReference type="Proteomes" id="UP000295198"/>
    </source>
</evidence>
<feature type="chain" id="PRO_5038420951" description="DUF1795 domain-containing protein" evidence="2">
    <location>
        <begin position="25"/>
        <end position="214"/>
    </location>
</feature>
<evidence type="ECO:0000256" key="1">
    <source>
        <dbReference type="SAM" id="MobiDB-lite"/>
    </source>
</evidence>
<reference evidence="3 4" key="1">
    <citation type="submission" date="2019-01" db="EMBL/GenBank/DDBJ databases">
        <title>Nocardioides guangzhouensis sp. nov., an actinobacterium isolated from soil.</title>
        <authorList>
            <person name="Fu Y."/>
            <person name="Cai Y."/>
            <person name="Lin Z."/>
            <person name="Chen P."/>
        </authorList>
    </citation>
    <scope>NUCLEOTIDE SEQUENCE [LARGE SCALE GENOMIC DNA]</scope>
    <source>
        <strain evidence="3 4">130</strain>
    </source>
</reference>
<dbReference type="AlphaFoldDB" id="A0A4Q4ZJF2"/>
<organism evidence="3 4">
    <name type="scientific">Nocardioides guangzhouensis</name>
    <dbReference type="NCBI Taxonomy" id="2497878"/>
    <lineage>
        <taxon>Bacteria</taxon>
        <taxon>Bacillati</taxon>
        <taxon>Actinomycetota</taxon>
        <taxon>Actinomycetes</taxon>
        <taxon>Propionibacteriales</taxon>
        <taxon>Nocardioidaceae</taxon>
        <taxon>Nocardioides</taxon>
    </lineage>
</organism>
<dbReference type="EMBL" id="SDKM01000003">
    <property type="protein sequence ID" value="RYP88430.1"/>
    <property type="molecule type" value="Genomic_DNA"/>
</dbReference>
<accession>A0A4Q4ZJF2</accession>
<dbReference type="Gene3D" id="3.40.1000.10">
    <property type="entry name" value="Mog1/PsbP, alpha/beta/alpha sandwich"/>
    <property type="match status" value="1"/>
</dbReference>
<evidence type="ECO:0000313" key="3">
    <source>
        <dbReference type="EMBL" id="RYP88430.1"/>
    </source>
</evidence>
<proteinExistence type="predicted"/>
<gene>
    <name evidence="3" type="ORF">EKO23_03655</name>
</gene>
<feature type="compositionally biased region" description="Low complexity" evidence="1">
    <location>
        <begin position="30"/>
        <end position="57"/>
    </location>
</feature>
<name>A0A4Q4ZJF2_9ACTN</name>
<evidence type="ECO:0000256" key="2">
    <source>
        <dbReference type="SAM" id="SignalP"/>
    </source>
</evidence>
<feature type="signal peptide" evidence="2">
    <location>
        <begin position="1"/>
        <end position="24"/>
    </location>
</feature>
<evidence type="ECO:0008006" key="5">
    <source>
        <dbReference type="Google" id="ProtNLM"/>
    </source>
</evidence>
<sequence>MHRMPLPRLAALLLVGSLALTACGEDDPRSASSGGPATSSAASESPTESPSAAVSEAPRADLKGDIVGKGYAFDLPGGWVDTTKQARELQASIDTAAAEKEADDGFSDNLNVGYQAGSTATLDQLEAAVPGQLANLVQKGDLDVLPRTELGGVEAIHHRAPAKLGSTEYFLEQFAAVTDSGDVAIVTFSFSRDVPEAQRDKVIATVTDSWQWAA</sequence>
<feature type="region of interest" description="Disordered" evidence="1">
    <location>
        <begin position="25"/>
        <end position="59"/>
    </location>
</feature>
<keyword evidence="4" id="KW-1185">Reference proteome</keyword>
<dbReference type="PROSITE" id="PS51257">
    <property type="entry name" value="PROKAR_LIPOPROTEIN"/>
    <property type="match status" value="1"/>
</dbReference>
<keyword evidence="2" id="KW-0732">Signal</keyword>
<protein>
    <recommendedName>
        <fullName evidence="5">DUF1795 domain-containing protein</fullName>
    </recommendedName>
</protein>